<dbReference type="OMA" id="TMTIFFN"/>
<keyword evidence="7" id="KW-1185">Reference proteome</keyword>
<dbReference type="GeneID" id="18756723"/>
<keyword evidence="3" id="KW-0378">Hydrolase</keyword>
<comment type="cofactor">
    <cofactor evidence="1">
        <name>Mn(2+)</name>
        <dbReference type="ChEBI" id="CHEBI:29035"/>
    </cofactor>
</comment>
<dbReference type="GO" id="GO:0046872">
    <property type="term" value="F:metal ion binding"/>
    <property type="evidence" value="ECO:0007669"/>
    <property type="project" value="UniProtKB-KW"/>
</dbReference>
<dbReference type="GO" id="GO:0004309">
    <property type="term" value="F:exopolyphosphatase activity"/>
    <property type="evidence" value="ECO:0007669"/>
    <property type="project" value="TreeGrafter"/>
</dbReference>
<protein>
    <submittedName>
        <fullName evidence="6">Putative exopolyphosphatase</fullName>
    </submittedName>
</protein>
<gene>
    <name evidence="6" type="ORF">MBM_00788</name>
</gene>
<dbReference type="SMART" id="SM01131">
    <property type="entry name" value="DHHA2"/>
    <property type="match status" value="1"/>
</dbReference>
<dbReference type="PANTHER" id="PTHR12112:SF39">
    <property type="entry name" value="EG:152A3.5 PROTEIN (FBGN0003116_PN PROTEIN)"/>
    <property type="match status" value="1"/>
</dbReference>
<evidence type="ECO:0000313" key="7">
    <source>
        <dbReference type="Proteomes" id="UP000006753"/>
    </source>
</evidence>
<accession>K1WVN5</accession>
<dbReference type="InterPro" id="IPR004097">
    <property type="entry name" value="DHHA2"/>
</dbReference>
<dbReference type="AlphaFoldDB" id="K1WVN5"/>
<dbReference type="RefSeq" id="XP_007288677.1">
    <property type="nucleotide sequence ID" value="XM_007288615.1"/>
</dbReference>
<dbReference type="GO" id="GO:0005737">
    <property type="term" value="C:cytoplasm"/>
    <property type="evidence" value="ECO:0007669"/>
    <property type="project" value="InterPro"/>
</dbReference>
<reference evidence="6 7" key="1">
    <citation type="journal article" date="2012" name="BMC Genomics">
        <title>Sequencing the genome of Marssonina brunnea reveals fungus-poplar co-evolution.</title>
        <authorList>
            <person name="Zhu S."/>
            <person name="Cao Y.-Z."/>
            <person name="Jiang C."/>
            <person name="Tan B.-Y."/>
            <person name="Wang Z."/>
            <person name="Feng S."/>
            <person name="Zhang L."/>
            <person name="Su X.-H."/>
            <person name="Brejova B."/>
            <person name="Vinar T."/>
            <person name="Xu M."/>
            <person name="Wang M.-X."/>
            <person name="Zhang S.-G."/>
            <person name="Huang M.-R."/>
            <person name="Wu R."/>
            <person name="Zhou Y."/>
        </authorList>
    </citation>
    <scope>NUCLEOTIDE SEQUENCE [LARGE SCALE GENOMIC DNA]</scope>
    <source>
        <strain evidence="6 7">MB_m1</strain>
    </source>
</reference>
<dbReference type="Pfam" id="PF01368">
    <property type="entry name" value="DHH"/>
    <property type="match status" value="1"/>
</dbReference>
<dbReference type="KEGG" id="mbe:MBM_00788"/>
<keyword evidence="2" id="KW-0479">Metal-binding</keyword>
<dbReference type="PANTHER" id="PTHR12112">
    <property type="entry name" value="BNIP - RELATED"/>
    <property type="match status" value="1"/>
</dbReference>
<evidence type="ECO:0000256" key="3">
    <source>
        <dbReference type="ARBA" id="ARBA00022801"/>
    </source>
</evidence>
<dbReference type="HOGENOM" id="CLU_019358_1_0_1"/>
<proteinExistence type="predicted"/>
<dbReference type="InterPro" id="IPR038763">
    <property type="entry name" value="DHH_sf"/>
</dbReference>
<evidence type="ECO:0000256" key="1">
    <source>
        <dbReference type="ARBA" id="ARBA00001936"/>
    </source>
</evidence>
<organism evidence="6 7">
    <name type="scientific">Marssonina brunnea f. sp. multigermtubi (strain MB_m1)</name>
    <name type="common">Marssonina leaf spot fungus</name>
    <dbReference type="NCBI Taxonomy" id="1072389"/>
    <lineage>
        <taxon>Eukaryota</taxon>
        <taxon>Fungi</taxon>
        <taxon>Dikarya</taxon>
        <taxon>Ascomycota</taxon>
        <taxon>Pezizomycotina</taxon>
        <taxon>Leotiomycetes</taxon>
        <taxon>Helotiales</taxon>
        <taxon>Drepanopezizaceae</taxon>
        <taxon>Drepanopeziza</taxon>
    </lineage>
</organism>
<dbReference type="EMBL" id="JH921428">
    <property type="protein sequence ID" value="EKD21675.1"/>
    <property type="molecule type" value="Genomic_DNA"/>
</dbReference>
<dbReference type="Pfam" id="PF02833">
    <property type="entry name" value="DHHA2"/>
    <property type="match status" value="1"/>
</dbReference>
<name>K1WVN5_MARBU</name>
<keyword evidence="4" id="KW-0464">Manganese</keyword>
<dbReference type="SUPFAM" id="SSF64182">
    <property type="entry name" value="DHH phosphoesterases"/>
    <property type="match status" value="1"/>
</dbReference>
<evidence type="ECO:0000256" key="4">
    <source>
        <dbReference type="ARBA" id="ARBA00023211"/>
    </source>
</evidence>
<dbReference type="OrthoDB" id="374045at2759"/>
<evidence type="ECO:0000313" key="6">
    <source>
        <dbReference type="EMBL" id="EKD21675.1"/>
    </source>
</evidence>
<feature type="domain" description="DHHA2" evidence="5">
    <location>
        <begin position="252"/>
        <end position="401"/>
    </location>
</feature>
<dbReference type="Gene3D" id="3.90.1640.10">
    <property type="entry name" value="inorganic pyrophosphatase (n-terminal core)"/>
    <property type="match status" value="1"/>
</dbReference>
<dbReference type="Gene3D" id="3.10.310.20">
    <property type="entry name" value="DHHA2 domain"/>
    <property type="match status" value="1"/>
</dbReference>
<dbReference type="InParanoid" id="K1WVN5"/>
<dbReference type="Proteomes" id="UP000006753">
    <property type="component" value="Unassembled WGS sequence"/>
</dbReference>
<dbReference type="eggNOG" id="KOG4129">
    <property type="taxonomic scope" value="Eukaryota"/>
</dbReference>
<dbReference type="FunCoup" id="K1WVN5">
    <property type="interactions" value="209"/>
</dbReference>
<evidence type="ECO:0000259" key="5">
    <source>
        <dbReference type="SMART" id="SM01131"/>
    </source>
</evidence>
<dbReference type="STRING" id="1072389.K1WVN5"/>
<evidence type="ECO:0000256" key="2">
    <source>
        <dbReference type="ARBA" id="ARBA00022723"/>
    </source>
</evidence>
<sequence length="402" mass="44496">MPLTPRVSIRSFLSSAKSALQNVTQQSPPLTFVVGNEAADLDSICSAIVLAYLRTYASSPSNTNTLYIPLTNIPRADLTLRPELLPVLRRAQLQPSDLITRSEVRFLSEESSRHASEQSRWLLVDHNALLGALGKVYSSRVVGCIDHHDEEGKVPRDCGGEPRVVKRSGSCASLVVEYCREAWDTMSARSKSAETAKWDAELARVALGPVLIDTSNLGNAAKTTDVDVEAVEYLKTWISAGESEDFDADEYYKEIWTAERDVGGFSLADLLRKDFKAWTETGINLGVCSVVTDMISLVGKAPSPNAFLDCVRKFSEERCLSICCVMTRSSKGRELLVWGLDEKGVETCKKFEAKFGENLGLEAWTDGDLNESADGTWRKCWNQSRVENSRKQVAPMLRDSMH</sequence>
<dbReference type="InterPro" id="IPR038222">
    <property type="entry name" value="DHHA2_dom_sf"/>
</dbReference>
<dbReference type="InterPro" id="IPR001667">
    <property type="entry name" value="DDH_dom"/>
</dbReference>